<gene>
    <name evidence="1" type="ORF">DCAF_LOCUS24883</name>
</gene>
<dbReference type="Proteomes" id="UP001314170">
    <property type="component" value="Unassembled WGS sequence"/>
</dbReference>
<reference evidence="1 2" key="1">
    <citation type="submission" date="2024-01" db="EMBL/GenBank/DDBJ databases">
        <authorList>
            <person name="Waweru B."/>
        </authorList>
    </citation>
    <scope>NUCLEOTIDE SEQUENCE [LARGE SCALE GENOMIC DNA]</scope>
</reference>
<dbReference type="AlphaFoldDB" id="A0AAV1SNG5"/>
<comment type="caution">
    <text evidence="1">The sequence shown here is derived from an EMBL/GenBank/DDBJ whole genome shotgun (WGS) entry which is preliminary data.</text>
</comment>
<dbReference type="EMBL" id="CAWUPB010001194">
    <property type="protein sequence ID" value="CAK7353738.1"/>
    <property type="molecule type" value="Genomic_DNA"/>
</dbReference>
<accession>A0AAV1SNG5</accession>
<evidence type="ECO:0000313" key="1">
    <source>
        <dbReference type="EMBL" id="CAK7353738.1"/>
    </source>
</evidence>
<protein>
    <submittedName>
        <fullName evidence="1">Uncharacterized protein</fullName>
    </submittedName>
</protein>
<name>A0AAV1SNG5_9ROSI</name>
<organism evidence="1 2">
    <name type="scientific">Dovyalis caffra</name>
    <dbReference type="NCBI Taxonomy" id="77055"/>
    <lineage>
        <taxon>Eukaryota</taxon>
        <taxon>Viridiplantae</taxon>
        <taxon>Streptophyta</taxon>
        <taxon>Embryophyta</taxon>
        <taxon>Tracheophyta</taxon>
        <taxon>Spermatophyta</taxon>
        <taxon>Magnoliopsida</taxon>
        <taxon>eudicotyledons</taxon>
        <taxon>Gunneridae</taxon>
        <taxon>Pentapetalae</taxon>
        <taxon>rosids</taxon>
        <taxon>fabids</taxon>
        <taxon>Malpighiales</taxon>
        <taxon>Salicaceae</taxon>
        <taxon>Flacourtieae</taxon>
        <taxon>Dovyalis</taxon>
    </lineage>
</organism>
<evidence type="ECO:0000313" key="2">
    <source>
        <dbReference type="Proteomes" id="UP001314170"/>
    </source>
</evidence>
<sequence length="99" mass="9833">MGVAGCLQQGRTVEVASSTGYGSLGEAAGGSSRVAVEGKGWLQIAAWRPCRKLQQECGGTVALRVMVVGYGSRAWGACSRYGGGLLVGGVDLGEGAAGG</sequence>
<keyword evidence="2" id="KW-1185">Reference proteome</keyword>
<proteinExistence type="predicted"/>